<evidence type="ECO:0000313" key="3">
    <source>
        <dbReference type="Proteomes" id="UP000194040"/>
    </source>
</evidence>
<accession>A0ABX3XC92</accession>
<dbReference type="Proteomes" id="UP000194040">
    <property type="component" value="Unassembled WGS sequence"/>
</dbReference>
<protein>
    <submittedName>
        <fullName evidence="2">Uncharacterized protein</fullName>
    </submittedName>
</protein>
<dbReference type="RefSeq" id="WP_094102170.1">
    <property type="nucleotide sequence ID" value="NZ_LUTQ01000073.1"/>
</dbReference>
<feature type="compositionally biased region" description="Polar residues" evidence="1">
    <location>
        <begin position="1"/>
        <end position="12"/>
    </location>
</feature>
<comment type="caution">
    <text evidence="2">The sequence shown here is derived from an EMBL/GenBank/DDBJ whole genome shotgun (WGS) entry which is preliminary data.</text>
</comment>
<feature type="region of interest" description="Disordered" evidence="1">
    <location>
        <begin position="48"/>
        <end position="70"/>
    </location>
</feature>
<sequence length="70" mass="7212">MRLSNKDNSAAVQSEGDGTFSGMQSSSPPGSAGFFCGAIDLRQSPMPIALKTDSSGSGRSSCEKSAFRYG</sequence>
<reference evidence="2 3" key="1">
    <citation type="submission" date="2016-02" db="EMBL/GenBank/DDBJ databases">
        <title>Species-wide whole genome sequencing reveals diversity, host range in Lonsdalea quercina.</title>
        <authorList>
            <person name="Li Y."/>
        </authorList>
    </citation>
    <scope>NUCLEOTIDE SEQUENCE [LARGE SCALE GENOMIC DNA]</scope>
    <source>
        <strain evidence="2 3">LMG 26265</strain>
    </source>
</reference>
<feature type="region of interest" description="Disordered" evidence="1">
    <location>
        <begin position="1"/>
        <end position="36"/>
    </location>
</feature>
<keyword evidence="3" id="KW-1185">Reference proteome</keyword>
<gene>
    <name evidence="2" type="ORF">AU512_15570</name>
</gene>
<proteinExistence type="predicted"/>
<feature type="compositionally biased region" description="Basic and acidic residues" evidence="1">
    <location>
        <begin position="61"/>
        <end position="70"/>
    </location>
</feature>
<name>A0ABX3XC92_9GAMM</name>
<evidence type="ECO:0000256" key="1">
    <source>
        <dbReference type="SAM" id="MobiDB-lite"/>
    </source>
</evidence>
<evidence type="ECO:0000313" key="2">
    <source>
        <dbReference type="EMBL" id="OSN05760.1"/>
    </source>
</evidence>
<organism evidence="2 3">
    <name type="scientific">Lonsdalea iberica</name>
    <dbReference type="NCBI Taxonomy" id="1082703"/>
    <lineage>
        <taxon>Bacteria</taxon>
        <taxon>Pseudomonadati</taxon>
        <taxon>Pseudomonadota</taxon>
        <taxon>Gammaproteobacteria</taxon>
        <taxon>Enterobacterales</taxon>
        <taxon>Pectobacteriaceae</taxon>
        <taxon>Lonsdalea</taxon>
    </lineage>
</organism>
<dbReference type="EMBL" id="LUTQ01000073">
    <property type="protein sequence ID" value="OSN05760.1"/>
    <property type="molecule type" value="Genomic_DNA"/>
</dbReference>